<evidence type="ECO:0000256" key="2">
    <source>
        <dbReference type="SAM" id="MobiDB-lite"/>
    </source>
</evidence>
<feature type="region of interest" description="Disordered" evidence="2">
    <location>
        <begin position="208"/>
        <end position="263"/>
    </location>
</feature>
<dbReference type="AlphaFoldDB" id="A0A8S3Z006"/>
<name>A0A8S3Z006_9EUPU</name>
<dbReference type="Pfam" id="PF07139">
    <property type="entry name" value="SPATS2-like"/>
    <property type="match status" value="1"/>
</dbReference>
<dbReference type="SUPFAM" id="SSF46934">
    <property type="entry name" value="UBA-like"/>
    <property type="match status" value="1"/>
</dbReference>
<dbReference type="InterPro" id="IPR009816">
    <property type="entry name" value="SPATS2-like"/>
</dbReference>
<dbReference type="OrthoDB" id="6136201at2759"/>
<evidence type="ECO:0000259" key="3">
    <source>
        <dbReference type="PROSITE" id="PS51140"/>
    </source>
</evidence>
<comment type="caution">
    <text evidence="4">The sequence shown here is derived from an EMBL/GenBank/DDBJ whole genome shotgun (WGS) entry which is preliminary data.</text>
</comment>
<dbReference type="PANTHER" id="PTHR15623:SF11">
    <property type="entry name" value="SPERMATOGENESIS-ASSOCIATED SERINE-RICH PROTEIN 2"/>
    <property type="match status" value="1"/>
</dbReference>
<protein>
    <recommendedName>
        <fullName evidence="3">CUE domain-containing protein</fullName>
    </recommendedName>
</protein>
<accession>A0A8S3Z006</accession>
<feature type="non-terminal residue" evidence="4">
    <location>
        <position position="1"/>
    </location>
</feature>
<sequence>MRDKTNKISVTDVILTPPLAVNNLIPMTNAKASGCIHFDARTKTVMAGASQQSIKEKVQAVREVVPGKGNNEVHMVLQYYDYSVETAIQAYLEDGAKEALGEWNLTGSKQPNKRRKNKKKATGDKVIEKPASSLLSTNISEKDVPSAHGISHLPNGDVSKVIAEPNTETATISKPLPAHTVEVFDSGPSHVPPPASLVLTAGVAAALSSEPLPQRQPHNRGRRSGDAHHSQQEHRLISSGERPAHESSSSGGGEGHRGKPQQGLEKAIKDLHRQTTSLERLRHLLDHEIDRSFKSVKSVFEELRQGLNDRESQLMAEMNVLKQEASEMLVMRQNKAADFRKQVDRSDRLRDTDISVLKAEIKHFVSERRHDDDLGRTTRFLYDSDRLLDEIKKFGQVVHVKSLYTANSRSTSSVDSCGNKQ</sequence>
<organism evidence="4 5">
    <name type="scientific">Candidula unifasciata</name>
    <dbReference type="NCBI Taxonomy" id="100452"/>
    <lineage>
        <taxon>Eukaryota</taxon>
        <taxon>Metazoa</taxon>
        <taxon>Spiralia</taxon>
        <taxon>Lophotrochozoa</taxon>
        <taxon>Mollusca</taxon>
        <taxon>Gastropoda</taxon>
        <taxon>Heterobranchia</taxon>
        <taxon>Euthyneura</taxon>
        <taxon>Panpulmonata</taxon>
        <taxon>Eupulmonata</taxon>
        <taxon>Stylommatophora</taxon>
        <taxon>Helicina</taxon>
        <taxon>Helicoidea</taxon>
        <taxon>Geomitridae</taxon>
        <taxon>Candidula</taxon>
    </lineage>
</organism>
<dbReference type="InterPro" id="IPR003892">
    <property type="entry name" value="CUE"/>
</dbReference>
<keyword evidence="5" id="KW-1185">Reference proteome</keyword>
<dbReference type="Proteomes" id="UP000678393">
    <property type="component" value="Unassembled WGS sequence"/>
</dbReference>
<dbReference type="Gene3D" id="1.10.8.10">
    <property type="entry name" value="DNA helicase RuvA subunit, C-terminal domain"/>
    <property type="match status" value="1"/>
</dbReference>
<evidence type="ECO:0000313" key="5">
    <source>
        <dbReference type="Proteomes" id="UP000678393"/>
    </source>
</evidence>
<feature type="compositionally biased region" description="Basic and acidic residues" evidence="2">
    <location>
        <begin position="223"/>
        <end position="236"/>
    </location>
</feature>
<comment type="similarity">
    <text evidence="1">Belongs to the SPATS2 family.</text>
</comment>
<reference evidence="4" key="1">
    <citation type="submission" date="2021-04" db="EMBL/GenBank/DDBJ databases">
        <authorList>
            <consortium name="Molecular Ecology Group"/>
        </authorList>
    </citation>
    <scope>NUCLEOTIDE SEQUENCE</scope>
</reference>
<proteinExistence type="inferred from homology"/>
<dbReference type="GO" id="GO:0043130">
    <property type="term" value="F:ubiquitin binding"/>
    <property type="evidence" value="ECO:0007669"/>
    <property type="project" value="InterPro"/>
</dbReference>
<dbReference type="PANTHER" id="PTHR15623">
    <property type="entry name" value="SPERMATOGENESIS-ASSOCIATED SERINE-RICH PROTEIN 2-RELATED"/>
    <property type="match status" value="1"/>
</dbReference>
<evidence type="ECO:0000313" key="4">
    <source>
        <dbReference type="EMBL" id="CAG5122763.1"/>
    </source>
</evidence>
<dbReference type="InterPro" id="IPR009060">
    <property type="entry name" value="UBA-like_sf"/>
</dbReference>
<evidence type="ECO:0000256" key="1">
    <source>
        <dbReference type="ARBA" id="ARBA00007105"/>
    </source>
</evidence>
<dbReference type="GO" id="GO:0005737">
    <property type="term" value="C:cytoplasm"/>
    <property type="evidence" value="ECO:0007669"/>
    <property type="project" value="TreeGrafter"/>
</dbReference>
<dbReference type="PROSITE" id="PS51140">
    <property type="entry name" value="CUE"/>
    <property type="match status" value="1"/>
</dbReference>
<gene>
    <name evidence="4" type="ORF">CUNI_LOCUS8321</name>
</gene>
<feature type="domain" description="CUE" evidence="3">
    <location>
        <begin position="53"/>
        <end position="96"/>
    </location>
</feature>
<dbReference type="EMBL" id="CAJHNH020001358">
    <property type="protein sequence ID" value="CAG5122763.1"/>
    <property type="molecule type" value="Genomic_DNA"/>
</dbReference>